<gene>
    <name evidence="1" type="ORF">MM415B01991_0010</name>
</gene>
<proteinExistence type="predicted"/>
<accession>A0A6M3IEC9</accession>
<protein>
    <submittedName>
        <fullName evidence="1">Uncharacterized protein</fullName>
    </submittedName>
</protein>
<organism evidence="1">
    <name type="scientific">viral metagenome</name>
    <dbReference type="NCBI Taxonomy" id="1070528"/>
    <lineage>
        <taxon>unclassified sequences</taxon>
        <taxon>metagenomes</taxon>
        <taxon>organismal metagenomes</taxon>
    </lineage>
</organism>
<reference evidence="1" key="1">
    <citation type="submission" date="2020-03" db="EMBL/GenBank/DDBJ databases">
        <title>The deep terrestrial virosphere.</title>
        <authorList>
            <person name="Holmfeldt K."/>
            <person name="Nilsson E."/>
            <person name="Simone D."/>
            <person name="Lopez-Fernandez M."/>
            <person name="Wu X."/>
            <person name="de Brujin I."/>
            <person name="Lundin D."/>
            <person name="Andersson A."/>
            <person name="Bertilsson S."/>
            <person name="Dopson M."/>
        </authorList>
    </citation>
    <scope>NUCLEOTIDE SEQUENCE</scope>
    <source>
        <strain evidence="1">MM415B01991</strain>
    </source>
</reference>
<sequence length="388" mass="41934">MDNQSLQLLLAFGRMLGGYGQDTGKGMDWGIPAEAMMGNIRAQGTAAAQRKWMEWFQQFLGPDESKATLSNKGITMSLPGSDLGSIFQGTQKGGVWEGMAPPLGAPSNLKGAMPQGGVGRPINPFASSLPEFSASDLAGLTPEDISSALAGPLSAVGMKQKLGLEREQLAGKSVQDVFDMMYKGQLIRESEHRVKVGTPTIPIPGTDILLTPAQYLDYLKMTENDKTAAVKNFEFAQGQGFKGDFMGFQDAARTTHKKDYDEAVSGGYKGSFNTWMLEMAKAGAINLGAKLEEKKAISELGGQTYFDDPKWSDNVEKATADYIKDTLWKLDSAARDTEATEYKVKLIEGKINAGGGQIVNAEIGKDGMGIWTVKWPSGDTKKIKYKLK</sequence>
<dbReference type="EMBL" id="MT141180">
    <property type="protein sequence ID" value="QJA55791.1"/>
    <property type="molecule type" value="Genomic_DNA"/>
</dbReference>
<dbReference type="AlphaFoldDB" id="A0A6M3IEC9"/>
<evidence type="ECO:0000313" key="1">
    <source>
        <dbReference type="EMBL" id="QJA55791.1"/>
    </source>
</evidence>
<name>A0A6M3IEC9_9ZZZZ</name>